<evidence type="ECO:0000313" key="2">
    <source>
        <dbReference type="EMBL" id="TLS68326.1"/>
    </source>
</evidence>
<protein>
    <recommendedName>
        <fullName evidence="1">Putative endonuclease Z1 domain-containing protein</fullName>
    </recommendedName>
</protein>
<organism evidence="2 3">
    <name type="scientific">Mariprofundus erugo</name>
    <dbReference type="NCBI Taxonomy" id="2528639"/>
    <lineage>
        <taxon>Bacteria</taxon>
        <taxon>Pseudomonadati</taxon>
        <taxon>Pseudomonadota</taxon>
        <taxon>Candidatius Mariprofundia</taxon>
        <taxon>Mariprofundales</taxon>
        <taxon>Mariprofundaceae</taxon>
        <taxon>Mariprofundus</taxon>
    </lineage>
</organism>
<dbReference type="EMBL" id="VBRY01000003">
    <property type="protein sequence ID" value="TLS68326.1"/>
    <property type="molecule type" value="Genomic_DNA"/>
</dbReference>
<proteinExistence type="predicted"/>
<dbReference type="Pfam" id="PF10593">
    <property type="entry name" value="Z1"/>
    <property type="match status" value="1"/>
</dbReference>
<evidence type="ECO:0000313" key="3">
    <source>
        <dbReference type="Proteomes" id="UP000306585"/>
    </source>
</evidence>
<dbReference type="Proteomes" id="UP000306585">
    <property type="component" value="Unassembled WGS sequence"/>
</dbReference>
<dbReference type="RefSeq" id="WP_138238661.1">
    <property type="nucleotide sequence ID" value="NZ_VBRY01000003.1"/>
</dbReference>
<feature type="domain" description="Putative endonuclease Z1" evidence="1">
    <location>
        <begin position="396"/>
        <end position="626"/>
    </location>
</feature>
<dbReference type="InterPro" id="IPR018310">
    <property type="entry name" value="Put_endonuclease_Z1-dom"/>
</dbReference>
<keyword evidence="3" id="KW-1185">Reference proteome</keyword>
<name>A0A5R9GPY1_9PROT</name>
<gene>
    <name evidence="2" type="ORF">FEF65_04880</name>
</gene>
<sequence>MSKIHVNPIGIAMNIINGRPLTDELLEETLGILLQMEGVFDKEMIDEVRIYLETHIGVTHSIGESLTKGEDHVPWVSDIKGTTSWHYWDSYKQLLESFGRNGDFIRVLDDDTDKILTECGNPMAEGAWRLRGLVMGDVQSGKTANYTGLIAKAADAGYKVIILLTGMIEDLRKQTQARLDEGFVGRNSNDVLSRNMSTTAIGAGKFRKKTASVLTSVDADFLTSNLRALGGVPLENVIAAEPILFVLKKNKSTLENLSQWLGREELKHGQNNLPWPMLLLDDEADNASVNTKKEGQDPATINKLIKDILSKFSRASYVAYTATPFANVFINPEDSSDLFPSDFIYSLNTPSNYIGAGSIFLDDGEHSDQLKVIDDAEEYFPYGHKMHLPVEAIPESLKDAIRVFFLSCAMRDLLKEKLKHRSMLVNVSLFNDVQSKLASKVQGFCWELKEEIKQYLLSASWESHQELRKLRDLWFEEYDGLRFGWDDIRRVLHEAVASIDVIVVNQKATDDQKLNYAHYDNTQKGRRVIAIGGLTLSRGLTLEGLCVSYFYRNSKAYDTLLQMGRWFGYRPGYADLFRIWMDSEAQGWYAHIAGAVNKLRSDFRRMSANRLPPASFGMRVQSHTDALIVTALNKMRNSTQVEYSVSFSSLGTETAYIPNSKVLHDQNMECISKLLALESPPEKSDKKTSYLWRGISNKRVAEFISDLNISNMNIEFLEDSDGAGRPLIDFIRDNDYAQLKKWDVCIPQGTGTNVVQLAIEEVDGVRCRKRQFEQGRKGSGFLAFNKHRVGDASDEMVGMNQTEVGLAKANWEEERNKDPKKGKSIPGYIYRAFRSTPLMTIHLVECSSASETEKEPKRKMMAPERVEAPVMVAISLSFPDFDPEFKGKRVAYRLNKVAVEQIFGRLDDEDQD</sequence>
<comment type="caution">
    <text evidence="2">The sequence shown here is derived from an EMBL/GenBank/DDBJ whole genome shotgun (WGS) entry which is preliminary data.</text>
</comment>
<reference evidence="2 3" key="1">
    <citation type="journal article" date="2019" name="Appl. Environ. Microbiol.">
        <title>Environmental Evidence and Genomic Insight of Iron-oxidizing Bacteria Preference Towards More Corrosion Resistant Stainless Steel at Higher Salinities.</title>
        <authorList>
            <person name="Garrison C.E."/>
            <person name="Price K.A."/>
            <person name="Field E.K."/>
        </authorList>
    </citation>
    <scope>NUCLEOTIDE SEQUENCE [LARGE SCALE GENOMIC DNA]</scope>
    <source>
        <strain evidence="2 3">P3</strain>
    </source>
</reference>
<accession>A0A5R9GPY1</accession>
<dbReference type="AlphaFoldDB" id="A0A5R9GPY1"/>
<evidence type="ECO:0000259" key="1">
    <source>
        <dbReference type="Pfam" id="PF10593"/>
    </source>
</evidence>